<reference evidence="2" key="2">
    <citation type="submission" date="2019-02" db="EMBL/GenBank/DDBJ databases">
        <title>Opniocepnalus argus Var Kimnra genome.</title>
        <authorList>
            <person name="Zhou C."/>
            <person name="Xiao S."/>
        </authorList>
    </citation>
    <scope>NUCLEOTIDE SEQUENCE [LARGE SCALE GENOMIC DNA]</scope>
</reference>
<organism evidence="1 2">
    <name type="scientific">Channa argus</name>
    <name type="common">Northern snakehead</name>
    <name type="synonym">Ophicephalus argus</name>
    <dbReference type="NCBI Taxonomy" id="215402"/>
    <lineage>
        <taxon>Eukaryota</taxon>
        <taxon>Metazoa</taxon>
        <taxon>Chordata</taxon>
        <taxon>Craniata</taxon>
        <taxon>Vertebrata</taxon>
        <taxon>Euteleostomi</taxon>
        <taxon>Actinopterygii</taxon>
        <taxon>Neopterygii</taxon>
        <taxon>Teleostei</taxon>
        <taxon>Neoteleostei</taxon>
        <taxon>Acanthomorphata</taxon>
        <taxon>Anabantaria</taxon>
        <taxon>Anabantiformes</taxon>
        <taxon>Channoidei</taxon>
        <taxon>Channidae</taxon>
        <taxon>Channa</taxon>
    </lineage>
</organism>
<dbReference type="AlphaFoldDB" id="A0A6G1Q1M5"/>
<dbReference type="Proteomes" id="UP000503349">
    <property type="component" value="Chromosome 12"/>
</dbReference>
<accession>A0A6G1Q1M5</accession>
<proteinExistence type="predicted"/>
<name>A0A6G1Q1M5_CHAAH</name>
<keyword evidence="2" id="KW-1185">Reference proteome</keyword>
<dbReference type="EMBL" id="CM015723">
    <property type="protein sequence ID" value="KAF3696407.1"/>
    <property type="molecule type" value="Genomic_DNA"/>
</dbReference>
<sequence>MPQIGSSCDSSYLWYVNDRSSRIPVYVTWSKVRERLRKPNLLLENTVPRCVCGRNVKTAASRGHAKRSIKRRFMRITFEFSLGLQHPVNVNERSNRIRISEAVRLEERASQRFSDYRRTWHLFVRQIVRDSGPEVWTVFDTAQRARTATSHWQESA</sequence>
<gene>
    <name evidence="1" type="ORF">EXN66_Car012085</name>
</gene>
<evidence type="ECO:0000313" key="1">
    <source>
        <dbReference type="EMBL" id="KAF3696407.1"/>
    </source>
</evidence>
<protein>
    <submittedName>
        <fullName evidence="1">Uncharacterized protein</fullName>
    </submittedName>
</protein>
<evidence type="ECO:0000313" key="2">
    <source>
        <dbReference type="Proteomes" id="UP000503349"/>
    </source>
</evidence>
<reference evidence="1 2" key="1">
    <citation type="submission" date="2019-02" db="EMBL/GenBank/DDBJ databases">
        <title>Opniocepnalus argus genome.</title>
        <authorList>
            <person name="Zhou C."/>
            <person name="Xiao S."/>
        </authorList>
    </citation>
    <scope>NUCLEOTIDE SEQUENCE [LARGE SCALE GENOMIC DNA]</scope>
    <source>
        <strain evidence="1">OARG1902GOOAL</strain>
        <tissue evidence="1">Muscle</tissue>
    </source>
</reference>